<evidence type="ECO:0000256" key="1">
    <source>
        <dbReference type="ARBA" id="ARBA00005361"/>
    </source>
</evidence>
<dbReference type="Proteomes" id="UP000314294">
    <property type="component" value="Unassembled WGS sequence"/>
</dbReference>
<dbReference type="InterPro" id="IPR038586">
    <property type="entry name" value="Tctex-1-like_sf"/>
</dbReference>
<dbReference type="OrthoDB" id="10248487at2759"/>
<feature type="region of interest" description="Disordered" evidence="2">
    <location>
        <begin position="1"/>
        <end position="34"/>
    </location>
</feature>
<dbReference type="CDD" id="cd21458">
    <property type="entry name" value="DLC-like_TCTEX1D1"/>
    <property type="match status" value="1"/>
</dbReference>
<dbReference type="PANTHER" id="PTHR21255:SF64">
    <property type="entry name" value="DYNEIN LIGHT CHAIN TCTEX-TYPE 5"/>
    <property type="match status" value="1"/>
</dbReference>
<feature type="compositionally biased region" description="Basic residues" evidence="2">
    <location>
        <begin position="7"/>
        <end position="16"/>
    </location>
</feature>
<sequence>MSDQHLKSQRREKRTGKLPSEGSHLVRSKDTAGRTKDSISTVSYLDELAHHDDARMVITMENTYQLGPYKRIPIPAVTEILKDVLTNYLQEEKYEVEWSQKMTKTICEVIRARVKELMIPRYKIVVLVHIGQLTGQSMQVSSRCLWDASNDTVASYSFKNSSLFGLATVYAVYFE</sequence>
<name>A0A4Z2IUD9_9TELE</name>
<keyword evidence="4" id="KW-1185">Reference proteome</keyword>
<evidence type="ECO:0000256" key="2">
    <source>
        <dbReference type="SAM" id="MobiDB-lite"/>
    </source>
</evidence>
<dbReference type="InterPro" id="IPR005334">
    <property type="entry name" value="Tctex-1-like"/>
</dbReference>
<dbReference type="EMBL" id="SRLO01000046">
    <property type="protein sequence ID" value="TNN81535.1"/>
    <property type="molecule type" value="Genomic_DNA"/>
</dbReference>
<dbReference type="GO" id="GO:0005737">
    <property type="term" value="C:cytoplasm"/>
    <property type="evidence" value="ECO:0007669"/>
    <property type="project" value="TreeGrafter"/>
</dbReference>
<gene>
    <name evidence="3" type="primary">tctex1d1-b</name>
    <name evidence="3" type="ORF">EYF80_008307</name>
</gene>
<comment type="similarity">
    <text evidence="1">Belongs to the dynein light chain Tctex-type family.</text>
</comment>
<dbReference type="Pfam" id="PF03645">
    <property type="entry name" value="Tctex-1"/>
    <property type="match status" value="1"/>
</dbReference>
<dbReference type="Gene3D" id="3.30.1140.40">
    <property type="entry name" value="Tctex-1"/>
    <property type="match status" value="1"/>
</dbReference>
<proteinExistence type="inferred from homology"/>
<dbReference type="GO" id="GO:0005868">
    <property type="term" value="C:cytoplasmic dynein complex"/>
    <property type="evidence" value="ECO:0007669"/>
    <property type="project" value="TreeGrafter"/>
</dbReference>
<dbReference type="GO" id="GO:0045505">
    <property type="term" value="F:dynein intermediate chain binding"/>
    <property type="evidence" value="ECO:0007669"/>
    <property type="project" value="TreeGrafter"/>
</dbReference>
<dbReference type="GO" id="GO:0007018">
    <property type="term" value="P:microtubule-based movement"/>
    <property type="evidence" value="ECO:0007669"/>
    <property type="project" value="TreeGrafter"/>
</dbReference>
<dbReference type="AlphaFoldDB" id="A0A4Z2IUD9"/>
<dbReference type="PANTHER" id="PTHR21255">
    <property type="entry name" value="T-COMPLEX-ASSOCIATED-TESTIS-EXPRESSED 1/ DYNEIN LIGHT CHAIN"/>
    <property type="match status" value="1"/>
</dbReference>
<protein>
    <submittedName>
        <fullName evidence="3">Tctex1 domain-containing protein 1-B</fullName>
    </submittedName>
</protein>
<evidence type="ECO:0000313" key="3">
    <source>
        <dbReference type="EMBL" id="TNN81535.1"/>
    </source>
</evidence>
<organism evidence="3 4">
    <name type="scientific">Liparis tanakae</name>
    <name type="common">Tanaka's snailfish</name>
    <dbReference type="NCBI Taxonomy" id="230148"/>
    <lineage>
        <taxon>Eukaryota</taxon>
        <taxon>Metazoa</taxon>
        <taxon>Chordata</taxon>
        <taxon>Craniata</taxon>
        <taxon>Vertebrata</taxon>
        <taxon>Euteleostomi</taxon>
        <taxon>Actinopterygii</taxon>
        <taxon>Neopterygii</taxon>
        <taxon>Teleostei</taxon>
        <taxon>Neoteleostei</taxon>
        <taxon>Acanthomorphata</taxon>
        <taxon>Eupercaria</taxon>
        <taxon>Perciformes</taxon>
        <taxon>Cottioidei</taxon>
        <taxon>Cottales</taxon>
        <taxon>Liparidae</taxon>
        <taxon>Liparis</taxon>
    </lineage>
</organism>
<comment type="caution">
    <text evidence="3">The sequence shown here is derived from an EMBL/GenBank/DDBJ whole genome shotgun (WGS) entry which is preliminary data.</text>
</comment>
<reference evidence="3 4" key="1">
    <citation type="submission" date="2019-03" db="EMBL/GenBank/DDBJ databases">
        <title>First draft genome of Liparis tanakae, snailfish: a comprehensive survey of snailfish specific genes.</title>
        <authorList>
            <person name="Kim W."/>
            <person name="Song I."/>
            <person name="Jeong J.-H."/>
            <person name="Kim D."/>
            <person name="Kim S."/>
            <person name="Ryu S."/>
            <person name="Song J.Y."/>
            <person name="Lee S.K."/>
        </authorList>
    </citation>
    <scope>NUCLEOTIDE SEQUENCE [LARGE SCALE GENOMIC DNA]</scope>
    <source>
        <tissue evidence="3">Muscle</tissue>
    </source>
</reference>
<evidence type="ECO:0000313" key="4">
    <source>
        <dbReference type="Proteomes" id="UP000314294"/>
    </source>
</evidence>
<accession>A0A4Z2IUD9</accession>